<evidence type="ECO:0000313" key="3">
    <source>
        <dbReference type="Proteomes" id="UP000076871"/>
    </source>
</evidence>
<organism evidence="2 3">
    <name type="scientific">Laetiporus sulphureus 93-53</name>
    <dbReference type="NCBI Taxonomy" id="1314785"/>
    <lineage>
        <taxon>Eukaryota</taxon>
        <taxon>Fungi</taxon>
        <taxon>Dikarya</taxon>
        <taxon>Basidiomycota</taxon>
        <taxon>Agaricomycotina</taxon>
        <taxon>Agaricomycetes</taxon>
        <taxon>Polyporales</taxon>
        <taxon>Laetiporus</taxon>
    </lineage>
</organism>
<dbReference type="Proteomes" id="UP000076871">
    <property type="component" value="Unassembled WGS sequence"/>
</dbReference>
<gene>
    <name evidence="2" type="ORF">LAESUDRAFT_764536</name>
</gene>
<sequence length="224" mass="23896">MELEPQPPSASTSTWGSVPGFTVSSVPSDEITLHTSNLTLAMHQAVQPWQSQGPSEMLHDMDCTIDATFMVNKAMLRVLNTAYAKYWMNSIMNPLMFQCFKKALASYSGTTEAGSPSATAQPPAPTSSSGPDLTVALQDLRSALDARLDALETQMVTVTPPSQMKAPPSFQTSAATSRPAPLMMTSNPPTSSKAPGPKHAPEPLRYVVHFAGSVLAHLLQMPPA</sequence>
<accession>A0A165B992</accession>
<dbReference type="InParanoid" id="A0A165B992"/>
<dbReference type="AlphaFoldDB" id="A0A165B992"/>
<feature type="region of interest" description="Disordered" evidence="1">
    <location>
        <begin position="156"/>
        <end position="200"/>
    </location>
</feature>
<reference evidence="2 3" key="1">
    <citation type="journal article" date="2016" name="Mol. Biol. Evol.">
        <title>Comparative Genomics of Early-Diverging Mushroom-Forming Fungi Provides Insights into the Origins of Lignocellulose Decay Capabilities.</title>
        <authorList>
            <person name="Nagy L.G."/>
            <person name="Riley R."/>
            <person name="Tritt A."/>
            <person name="Adam C."/>
            <person name="Daum C."/>
            <person name="Floudas D."/>
            <person name="Sun H."/>
            <person name="Yadav J.S."/>
            <person name="Pangilinan J."/>
            <person name="Larsson K.H."/>
            <person name="Matsuura K."/>
            <person name="Barry K."/>
            <person name="Labutti K."/>
            <person name="Kuo R."/>
            <person name="Ohm R.A."/>
            <person name="Bhattacharya S.S."/>
            <person name="Shirouzu T."/>
            <person name="Yoshinaga Y."/>
            <person name="Martin F.M."/>
            <person name="Grigoriev I.V."/>
            <person name="Hibbett D.S."/>
        </authorList>
    </citation>
    <scope>NUCLEOTIDE SEQUENCE [LARGE SCALE GENOMIC DNA]</scope>
    <source>
        <strain evidence="2 3">93-53</strain>
    </source>
</reference>
<name>A0A165B992_9APHY</name>
<feature type="region of interest" description="Disordered" evidence="1">
    <location>
        <begin position="110"/>
        <end position="133"/>
    </location>
</feature>
<protein>
    <submittedName>
        <fullName evidence="2">Uncharacterized protein</fullName>
    </submittedName>
</protein>
<dbReference type="RefSeq" id="XP_040758279.1">
    <property type="nucleotide sequence ID" value="XM_040913457.1"/>
</dbReference>
<dbReference type="EMBL" id="KV427683">
    <property type="protein sequence ID" value="KZT00539.1"/>
    <property type="molecule type" value="Genomic_DNA"/>
</dbReference>
<feature type="compositionally biased region" description="Low complexity" evidence="1">
    <location>
        <begin position="113"/>
        <end position="133"/>
    </location>
</feature>
<proteinExistence type="predicted"/>
<keyword evidence="3" id="KW-1185">Reference proteome</keyword>
<evidence type="ECO:0000256" key="1">
    <source>
        <dbReference type="SAM" id="MobiDB-lite"/>
    </source>
</evidence>
<feature type="compositionally biased region" description="Polar residues" evidence="1">
    <location>
        <begin position="184"/>
        <end position="193"/>
    </location>
</feature>
<dbReference type="GeneID" id="63830485"/>
<evidence type="ECO:0000313" key="2">
    <source>
        <dbReference type="EMBL" id="KZT00539.1"/>
    </source>
</evidence>